<gene>
    <name evidence="1" type="ORF">E4V82_09070</name>
</gene>
<dbReference type="Proteomes" id="UP000342249">
    <property type="component" value="Unassembled WGS sequence"/>
</dbReference>
<sequence length="96" mass="10860">MKILSMKFTLRASWSHSLKEKRMVVKSLIQKLKNKFNISVSEVDEQDIHQTIVIGIAAICGSSSQLDSTMEHIITFIENNTDAEIINIQNENIVSL</sequence>
<evidence type="ECO:0000313" key="2">
    <source>
        <dbReference type="Proteomes" id="UP000342249"/>
    </source>
</evidence>
<comment type="caution">
    <text evidence="1">The sequence shown here is derived from an EMBL/GenBank/DDBJ whole genome shotgun (WGS) entry which is preliminary data.</text>
</comment>
<dbReference type="PANTHER" id="PTHR36441">
    <property type="entry name" value="HYPOTHETICAL CYTOSOLIC PROTEIN"/>
    <property type="match status" value="1"/>
</dbReference>
<dbReference type="RefSeq" id="WP_152752082.1">
    <property type="nucleotide sequence ID" value="NZ_SPSE01000022.1"/>
</dbReference>
<organism evidence="1 2">
    <name type="scientific">Clostridium estertheticum</name>
    <dbReference type="NCBI Taxonomy" id="238834"/>
    <lineage>
        <taxon>Bacteria</taxon>
        <taxon>Bacillati</taxon>
        <taxon>Bacillota</taxon>
        <taxon>Clostridia</taxon>
        <taxon>Eubacteriales</taxon>
        <taxon>Clostridiaceae</taxon>
        <taxon>Clostridium</taxon>
    </lineage>
</organism>
<dbReference type="Pfam" id="PF04456">
    <property type="entry name" value="DUF503"/>
    <property type="match status" value="1"/>
</dbReference>
<dbReference type="SUPFAM" id="SSF103007">
    <property type="entry name" value="Hypothetical protein TT1725"/>
    <property type="match status" value="1"/>
</dbReference>
<dbReference type="AlphaFoldDB" id="A0A5N7J0J1"/>
<reference evidence="1 2" key="1">
    <citation type="journal article" date="2019" name="Lett. Appl. Microbiol.">
        <title>A case of 'blown pack' spoilage of vacuum-packaged pork likely associated with Clostridium estertheticum in Canada.</title>
        <authorList>
            <person name="Zhang P."/>
            <person name="Ward P."/>
            <person name="McMullen L.M."/>
            <person name="Yang X."/>
        </authorList>
    </citation>
    <scope>NUCLEOTIDE SEQUENCE [LARGE SCALE GENOMIC DNA]</scope>
    <source>
        <strain evidence="1 2">MA19</strain>
    </source>
</reference>
<proteinExistence type="predicted"/>
<protein>
    <submittedName>
        <fullName evidence="1">DUF503 domain-containing protein</fullName>
    </submittedName>
</protein>
<dbReference type="InterPro" id="IPR007546">
    <property type="entry name" value="DUF503"/>
</dbReference>
<dbReference type="EMBL" id="SPSF01000020">
    <property type="protein sequence ID" value="MPQ62266.1"/>
    <property type="molecule type" value="Genomic_DNA"/>
</dbReference>
<dbReference type="Gene3D" id="3.30.70.1120">
    <property type="entry name" value="TT1725-like"/>
    <property type="match status" value="1"/>
</dbReference>
<evidence type="ECO:0000313" key="1">
    <source>
        <dbReference type="EMBL" id="MPQ62266.1"/>
    </source>
</evidence>
<dbReference type="InterPro" id="IPR036746">
    <property type="entry name" value="TT1725-like_sf"/>
</dbReference>
<accession>A0A5N7J0J1</accession>
<name>A0A5N7J0J1_9CLOT</name>
<dbReference type="PANTHER" id="PTHR36441:SF1">
    <property type="entry name" value="DUF503 DOMAIN-CONTAINING PROTEIN"/>
    <property type="match status" value="1"/>
</dbReference>